<dbReference type="GeneTree" id="ENSGT01120000271828"/>
<dbReference type="PROSITE" id="PS50835">
    <property type="entry name" value="IG_LIKE"/>
    <property type="match status" value="1"/>
</dbReference>
<reference evidence="5" key="2">
    <citation type="submission" date="2025-09" db="UniProtKB">
        <authorList>
            <consortium name="Ensembl"/>
        </authorList>
    </citation>
    <scope>IDENTIFICATION</scope>
</reference>
<dbReference type="GO" id="GO:0005615">
    <property type="term" value="C:extracellular space"/>
    <property type="evidence" value="ECO:0007669"/>
    <property type="project" value="TreeGrafter"/>
</dbReference>
<protein>
    <recommendedName>
        <fullName evidence="4">Ig-like domain-containing protein</fullName>
    </recommendedName>
</protein>
<evidence type="ECO:0000256" key="1">
    <source>
        <dbReference type="ARBA" id="ARBA00023180"/>
    </source>
</evidence>
<dbReference type="InterPro" id="IPR011162">
    <property type="entry name" value="MHC_I/II-like_Ag-recog"/>
</dbReference>
<dbReference type="Pfam" id="PF00129">
    <property type="entry name" value="MHC_I"/>
    <property type="match status" value="1"/>
</dbReference>
<dbReference type="PANTHER" id="PTHR16675:SF237">
    <property type="entry name" value="MHC CLASS I ANTIGEN TRANSCRIPT VARIANT 1-RELATED"/>
    <property type="match status" value="1"/>
</dbReference>
<dbReference type="InterPro" id="IPR007110">
    <property type="entry name" value="Ig-like_dom"/>
</dbReference>
<reference evidence="5" key="1">
    <citation type="submission" date="2025-08" db="UniProtKB">
        <authorList>
            <consortium name="Ensembl"/>
        </authorList>
    </citation>
    <scope>IDENTIFICATION</scope>
</reference>
<feature type="transmembrane region" description="Helical" evidence="3">
    <location>
        <begin position="339"/>
        <end position="364"/>
    </location>
</feature>
<evidence type="ECO:0000313" key="5">
    <source>
        <dbReference type="Ensembl" id="ENSPKIP00000007142.1"/>
    </source>
</evidence>
<dbReference type="CDD" id="cd07698">
    <property type="entry name" value="IgC1_MHC_I_alpha3"/>
    <property type="match status" value="1"/>
</dbReference>
<dbReference type="SMART" id="SM00407">
    <property type="entry name" value="IGc1"/>
    <property type="match status" value="1"/>
</dbReference>
<evidence type="ECO:0000313" key="6">
    <source>
        <dbReference type="Proteomes" id="UP000261540"/>
    </source>
</evidence>
<dbReference type="PANTHER" id="PTHR16675">
    <property type="entry name" value="MHC CLASS I-RELATED"/>
    <property type="match status" value="1"/>
</dbReference>
<keyword evidence="3" id="KW-0472">Membrane</keyword>
<dbReference type="SUPFAM" id="SSF54452">
    <property type="entry name" value="MHC antigen-recognition domain"/>
    <property type="match status" value="1"/>
</dbReference>
<dbReference type="InterPro" id="IPR050208">
    <property type="entry name" value="MHC_class-I_related"/>
</dbReference>
<keyword evidence="3" id="KW-1133">Transmembrane helix</keyword>
<dbReference type="InterPro" id="IPR013783">
    <property type="entry name" value="Ig-like_fold"/>
</dbReference>
<dbReference type="GO" id="GO:0009897">
    <property type="term" value="C:external side of plasma membrane"/>
    <property type="evidence" value="ECO:0007669"/>
    <property type="project" value="TreeGrafter"/>
</dbReference>
<name>A0A3B3QK73_9TELE</name>
<keyword evidence="6" id="KW-1185">Reference proteome</keyword>
<dbReference type="PROSITE" id="PS00290">
    <property type="entry name" value="IG_MHC"/>
    <property type="match status" value="1"/>
</dbReference>
<proteinExistence type="predicted"/>
<dbReference type="InterPro" id="IPR037055">
    <property type="entry name" value="MHC_I-like_Ag-recog_sf"/>
</dbReference>
<keyword evidence="2" id="KW-0393">Immunoglobulin domain</keyword>
<dbReference type="Pfam" id="PF07654">
    <property type="entry name" value="C1-set"/>
    <property type="match status" value="1"/>
</dbReference>
<evidence type="ECO:0000256" key="3">
    <source>
        <dbReference type="SAM" id="Phobius"/>
    </source>
</evidence>
<evidence type="ECO:0000256" key="2">
    <source>
        <dbReference type="ARBA" id="ARBA00023319"/>
    </source>
</evidence>
<dbReference type="Gene3D" id="3.30.500.10">
    <property type="entry name" value="MHC class I-like antigen recognition-like"/>
    <property type="match status" value="1"/>
</dbReference>
<dbReference type="InterPro" id="IPR003006">
    <property type="entry name" value="Ig/MHC_CS"/>
</dbReference>
<dbReference type="Ensembl" id="ENSPKIT00000031187.1">
    <property type="protein sequence ID" value="ENSPKIP00000007142.1"/>
    <property type="gene ID" value="ENSPKIG00000022931.1"/>
</dbReference>
<evidence type="ECO:0000259" key="4">
    <source>
        <dbReference type="PROSITE" id="PS50835"/>
    </source>
</evidence>
<sequence>MHLFFQSLQVHLHCVSLFVSVILLPDLSLRALLLWLLCCHCLQFTHSLQYVYSAMSGIPNLPEFIDVGLLDGEPFTYYDSDIRRKIPRQEWMTKAVDADYWDQGTQNLMGTELVFINDIKVLKPRFNQTGGKSTCYPLHIYLLIKAPEIIHCTWQELHPTGARSCDPFPGLLSDALCRLHVNRLPYAPHQLLLSAQENRASESALTVKTLQTCREFLKSLCSCFIYGCFCLSPQVRPEVSLLQKDPSSPVTCHTTGFFPKGIVVTWRKDGEDMHSDVEVGETLPNGDGKFQITSKLTVKPEDWKMNSYSCVVQHKSLQDDIAVLLEEKNIRTNQGKRSISWGIIIGCVAAALALVAVVIGLVLWRRSRTGNRKADRHREQWCPTETPVTCFKACNCTQSLYWCL</sequence>
<dbReference type="InterPro" id="IPR036179">
    <property type="entry name" value="Ig-like_dom_sf"/>
</dbReference>
<dbReference type="AlphaFoldDB" id="A0A3B3QK73"/>
<feature type="domain" description="Ig-like" evidence="4">
    <location>
        <begin position="233"/>
        <end position="322"/>
    </location>
</feature>
<accession>A0A3B3QK73</accession>
<dbReference type="GO" id="GO:0006955">
    <property type="term" value="P:immune response"/>
    <property type="evidence" value="ECO:0007669"/>
    <property type="project" value="TreeGrafter"/>
</dbReference>
<keyword evidence="1" id="KW-0325">Glycoprotein</keyword>
<dbReference type="Gene3D" id="2.60.40.10">
    <property type="entry name" value="Immunoglobulins"/>
    <property type="match status" value="1"/>
</dbReference>
<dbReference type="InterPro" id="IPR003597">
    <property type="entry name" value="Ig_C1-set"/>
</dbReference>
<dbReference type="Proteomes" id="UP000261540">
    <property type="component" value="Unplaced"/>
</dbReference>
<dbReference type="SUPFAM" id="SSF48726">
    <property type="entry name" value="Immunoglobulin"/>
    <property type="match status" value="1"/>
</dbReference>
<keyword evidence="3" id="KW-0812">Transmembrane</keyword>
<organism evidence="5 6">
    <name type="scientific">Paramormyrops kingsleyae</name>
    <dbReference type="NCBI Taxonomy" id="1676925"/>
    <lineage>
        <taxon>Eukaryota</taxon>
        <taxon>Metazoa</taxon>
        <taxon>Chordata</taxon>
        <taxon>Craniata</taxon>
        <taxon>Vertebrata</taxon>
        <taxon>Euteleostomi</taxon>
        <taxon>Actinopterygii</taxon>
        <taxon>Neopterygii</taxon>
        <taxon>Teleostei</taxon>
        <taxon>Osteoglossocephala</taxon>
        <taxon>Osteoglossomorpha</taxon>
        <taxon>Osteoglossiformes</taxon>
        <taxon>Mormyridae</taxon>
        <taxon>Paramormyrops</taxon>
    </lineage>
</organism>
<dbReference type="InterPro" id="IPR011161">
    <property type="entry name" value="MHC_I-like_Ag-recog"/>
</dbReference>
<dbReference type="STRING" id="1676925.ENSPKIP00000007142"/>